<dbReference type="Proteomes" id="UP000092643">
    <property type="component" value="Unassembled WGS sequence"/>
</dbReference>
<organism evidence="1 2">
    <name type="scientific">Gallibacterium anatis</name>
    <dbReference type="NCBI Taxonomy" id="750"/>
    <lineage>
        <taxon>Bacteria</taxon>
        <taxon>Pseudomonadati</taxon>
        <taxon>Pseudomonadota</taxon>
        <taxon>Gammaproteobacteria</taxon>
        <taxon>Pasteurellales</taxon>
        <taxon>Pasteurellaceae</taxon>
        <taxon>Gallibacterium</taxon>
    </lineage>
</organism>
<evidence type="ECO:0008006" key="3">
    <source>
        <dbReference type="Google" id="ProtNLM"/>
    </source>
</evidence>
<comment type="caution">
    <text evidence="1">The sequence shown here is derived from an EMBL/GenBank/DDBJ whole genome shotgun (WGS) entry which is preliminary data.</text>
</comment>
<gene>
    <name evidence="1" type="ORF">QV03_07760</name>
</gene>
<dbReference type="RefSeq" id="WP_065232426.1">
    <property type="nucleotide sequence ID" value="NZ_JTJN01000021.1"/>
</dbReference>
<dbReference type="Pfam" id="PF11358">
    <property type="entry name" value="DUF3158"/>
    <property type="match status" value="1"/>
</dbReference>
<name>A0A1A7P8X7_9PAST</name>
<protein>
    <recommendedName>
        <fullName evidence="3">DUF3158 domain-containing protein</fullName>
    </recommendedName>
</protein>
<reference evidence="1 2" key="1">
    <citation type="submission" date="2014-11" db="EMBL/GenBank/DDBJ databases">
        <title>Pan-genome of Gallibacterium spp.</title>
        <authorList>
            <person name="Kudirkiene E."/>
            <person name="Bojesen A.M."/>
        </authorList>
    </citation>
    <scope>NUCLEOTIDE SEQUENCE [LARGE SCALE GENOMIC DNA]</scope>
    <source>
        <strain evidence="1 2">F 279</strain>
    </source>
</reference>
<evidence type="ECO:0000313" key="2">
    <source>
        <dbReference type="Proteomes" id="UP000092643"/>
    </source>
</evidence>
<dbReference type="InterPro" id="IPR021502">
    <property type="entry name" value="DUF3158"/>
</dbReference>
<dbReference type="EMBL" id="JTJO01000034">
    <property type="protein sequence ID" value="OBW98270.1"/>
    <property type="molecule type" value="Genomic_DNA"/>
</dbReference>
<dbReference type="AlphaFoldDB" id="A0A1A7P8X7"/>
<evidence type="ECO:0000313" key="1">
    <source>
        <dbReference type="EMBL" id="OBW98270.1"/>
    </source>
</evidence>
<sequence>MTEQLYQALTKDDYQKLIFNSPLNAGLKTLFSPLHNTEDYKILSQYILEARNELFKLAQSIRDKANTHPLKHIPLFFIVDSQNSSGGKFLRWRNLEKNRNGKPAWEEIIKNKSTPLEIKQALIELEKDRIAFNAQMSVLNFILRQSRECEEKINEIENIFQVNQ</sequence>
<accession>A0A1A7P8X7</accession>
<dbReference type="PATRIC" id="fig|750.21.peg.987"/>
<dbReference type="OrthoDB" id="5681777at2"/>
<proteinExistence type="predicted"/>